<keyword evidence="3" id="KW-1185">Reference proteome</keyword>
<comment type="caution">
    <text evidence="2">The sequence shown here is derived from an EMBL/GenBank/DDBJ whole genome shotgun (WGS) entry which is preliminary data.</text>
</comment>
<sequence>MRRLTASQRHWLQCQNIDVVGAIRAFLFGVGGVYFLTHAIARALHLATHTDNRRQGEGLAVRKGKNDHEAGGSGSGKKA</sequence>
<dbReference type="Proteomes" id="UP001231189">
    <property type="component" value="Unassembled WGS sequence"/>
</dbReference>
<reference evidence="2" key="1">
    <citation type="submission" date="2023-07" db="EMBL/GenBank/DDBJ databases">
        <title>A chromosome-level genome assembly of Lolium multiflorum.</title>
        <authorList>
            <person name="Chen Y."/>
            <person name="Copetti D."/>
            <person name="Kolliker R."/>
            <person name="Studer B."/>
        </authorList>
    </citation>
    <scope>NUCLEOTIDE SEQUENCE</scope>
    <source>
        <strain evidence="2">02402/16</strain>
        <tissue evidence="2">Leaf</tissue>
    </source>
</reference>
<dbReference type="EMBL" id="JAUUTY010000007">
    <property type="protein sequence ID" value="KAK1607243.1"/>
    <property type="molecule type" value="Genomic_DNA"/>
</dbReference>
<dbReference type="AlphaFoldDB" id="A0AAD8QU82"/>
<feature type="region of interest" description="Disordered" evidence="1">
    <location>
        <begin position="52"/>
        <end position="79"/>
    </location>
</feature>
<accession>A0AAD8QU82</accession>
<proteinExistence type="predicted"/>
<evidence type="ECO:0000313" key="2">
    <source>
        <dbReference type="EMBL" id="KAK1607243.1"/>
    </source>
</evidence>
<gene>
    <name evidence="2" type="ORF">QYE76_030916</name>
</gene>
<protein>
    <submittedName>
        <fullName evidence="2">Uncharacterized protein</fullName>
    </submittedName>
</protein>
<evidence type="ECO:0000313" key="3">
    <source>
        <dbReference type="Proteomes" id="UP001231189"/>
    </source>
</evidence>
<name>A0AAD8QU82_LOLMU</name>
<evidence type="ECO:0000256" key="1">
    <source>
        <dbReference type="SAM" id="MobiDB-lite"/>
    </source>
</evidence>
<organism evidence="2 3">
    <name type="scientific">Lolium multiflorum</name>
    <name type="common">Italian ryegrass</name>
    <name type="synonym">Lolium perenne subsp. multiflorum</name>
    <dbReference type="NCBI Taxonomy" id="4521"/>
    <lineage>
        <taxon>Eukaryota</taxon>
        <taxon>Viridiplantae</taxon>
        <taxon>Streptophyta</taxon>
        <taxon>Embryophyta</taxon>
        <taxon>Tracheophyta</taxon>
        <taxon>Spermatophyta</taxon>
        <taxon>Magnoliopsida</taxon>
        <taxon>Liliopsida</taxon>
        <taxon>Poales</taxon>
        <taxon>Poaceae</taxon>
        <taxon>BOP clade</taxon>
        <taxon>Pooideae</taxon>
        <taxon>Poodae</taxon>
        <taxon>Poeae</taxon>
        <taxon>Poeae Chloroplast Group 2 (Poeae type)</taxon>
        <taxon>Loliodinae</taxon>
        <taxon>Loliinae</taxon>
        <taxon>Lolium</taxon>
    </lineage>
</organism>